<gene>
    <name evidence="1" type="ORF">E5259_26520</name>
</gene>
<dbReference type="GeneID" id="75053659"/>
<dbReference type="AlphaFoldDB" id="A0A7G5N1V4"/>
<accession>A0A7G5N1V4</accession>
<reference evidence="1 2" key="1">
    <citation type="submission" date="2019-04" db="EMBL/GenBank/DDBJ databases">
        <authorList>
            <person name="Schori C."/>
            <person name="Ahrens C."/>
        </authorList>
    </citation>
    <scope>NUCLEOTIDE SEQUENCE [LARGE SCALE GENOMIC DNA]</scope>
    <source>
        <strain evidence="1 2">DSM 2950</strain>
    </source>
</reference>
<proteinExistence type="predicted"/>
<evidence type="ECO:0000313" key="2">
    <source>
        <dbReference type="Proteomes" id="UP000515789"/>
    </source>
</evidence>
<dbReference type="EMBL" id="CP039126">
    <property type="protein sequence ID" value="QMW80847.1"/>
    <property type="molecule type" value="Genomic_DNA"/>
</dbReference>
<dbReference type="RefSeq" id="WP_148360859.1">
    <property type="nucleotide sequence ID" value="NZ_AP031416.1"/>
</dbReference>
<evidence type="ECO:0008006" key="3">
    <source>
        <dbReference type="Google" id="ProtNLM"/>
    </source>
</evidence>
<name>A0A7G5N1V4_9FIRM</name>
<organism evidence="1 2">
    <name type="scientific">Blautia producta</name>
    <dbReference type="NCBI Taxonomy" id="33035"/>
    <lineage>
        <taxon>Bacteria</taxon>
        <taxon>Bacillati</taxon>
        <taxon>Bacillota</taxon>
        <taxon>Clostridia</taxon>
        <taxon>Lachnospirales</taxon>
        <taxon>Lachnospiraceae</taxon>
        <taxon>Blautia</taxon>
    </lineage>
</organism>
<dbReference type="PANTHER" id="PTHR28037">
    <property type="entry name" value="ALCOHOL O-ACETYLTRANSFERASE 1-RELATED"/>
    <property type="match status" value="1"/>
</dbReference>
<dbReference type="InterPro" id="IPR052058">
    <property type="entry name" value="Alcohol_O-acetyltransferase"/>
</dbReference>
<protein>
    <recommendedName>
        <fullName evidence="3">Alcohol acetyltransferase</fullName>
    </recommendedName>
</protein>
<evidence type="ECO:0000313" key="1">
    <source>
        <dbReference type="EMBL" id="QMW80847.1"/>
    </source>
</evidence>
<dbReference type="Proteomes" id="UP000515789">
    <property type="component" value="Chromosome"/>
</dbReference>
<dbReference type="PANTHER" id="PTHR28037:SF1">
    <property type="entry name" value="ALCOHOL O-ACETYLTRANSFERASE 1-RELATED"/>
    <property type="match status" value="1"/>
</dbReference>
<sequence>MSERMAHFSRKKWRTLENTAKIFPATSGKKDERVFRLSCQLTEEVEPEKLQKALDLCIEDYSLFLCVLRCGIFWNYLEESELRPVVREEYRPPCSQIYVRDQKNLLFEVTYYKKRINFETYHALTDGTGALQFLRSLVYYYLMEAYPDRVKGPVSQVQADATDEEMAEDSFDKYYSDRGAIEDIPKYKSHQLKYHRLEYGQMRLVEGIVPTEALVRTARSFQTTVTVYLTAVFLCAIARDMSPRQKKRPVALMIPVNLRSYFPSSSVRNFFGWIDIGYNFSEQSEKLEDVIAFTSEFFKKELIPERIAARMNGFMRMEKNPFMRILPLPLKLWGMQAGAVFSTSADTAVFSNIGKIQMPEECGPYIDWFDFYTSTPKMELCMCSWRDKLTVSFTSGYANTRIERNFFRMLTEQGIPVEIIALGKEKGGD</sequence>